<comment type="caution">
    <text evidence="1">The sequence shown here is derived from an EMBL/GenBank/DDBJ whole genome shotgun (WGS) entry which is preliminary data.</text>
</comment>
<name>A0A9D4QGP3_RHISA</name>
<keyword evidence="2" id="KW-1185">Reference proteome</keyword>
<reference evidence="1" key="2">
    <citation type="submission" date="2021-09" db="EMBL/GenBank/DDBJ databases">
        <authorList>
            <person name="Jia N."/>
            <person name="Wang J."/>
            <person name="Shi W."/>
            <person name="Du L."/>
            <person name="Sun Y."/>
            <person name="Zhan W."/>
            <person name="Jiang J."/>
            <person name="Wang Q."/>
            <person name="Zhang B."/>
            <person name="Ji P."/>
            <person name="Sakyi L.B."/>
            <person name="Cui X."/>
            <person name="Yuan T."/>
            <person name="Jiang B."/>
            <person name="Yang W."/>
            <person name="Lam T.T.-Y."/>
            <person name="Chang Q."/>
            <person name="Ding S."/>
            <person name="Wang X."/>
            <person name="Zhu J."/>
            <person name="Ruan X."/>
            <person name="Zhao L."/>
            <person name="Wei J."/>
            <person name="Que T."/>
            <person name="Du C."/>
            <person name="Cheng J."/>
            <person name="Dai P."/>
            <person name="Han X."/>
            <person name="Huang E."/>
            <person name="Gao Y."/>
            <person name="Liu J."/>
            <person name="Shao H."/>
            <person name="Ye R."/>
            <person name="Li L."/>
            <person name="Wei W."/>
            <person name="Wang X."/>
            <person name="Wang C."/>
            <person name="Huo Q."/>
            <person name="Li W."/>
            <person name="Guo W."/>
            <person name="Chen H."/>
            <person name="Chen S."/>
            <person name="Zhou L."/>
            <person name="Zhou L."/>
            <person name="Ni X."/>
            <person name="Tian J."/>
            <person name="Zhou Y."/>
            <person name="Sheng Y."/>
            <person name="Liu T."/>
            <person name="Pan Y."/>
            <person name="Xia L."/>
            <person name="Li J."/>
            <person name="Zhao F."/>
            <person name="Cao W."/>
        </authorList>
    </citation>
    <scope>NUCLEOTIDE SEQUENCE</scope>
    <source>
        <strain evidence="1">Rsan-2018</strain>
        <tissue evidence="1">Larvae</tissue>
    </source>
</reference>
<gene>
    <name evidence="1" type="ORF">HPB52_005274</name>
</gene>
<dbReference type="AlphaFoldDB" id="A0A9D4QGP3"/>
<dbReference type="VEuPathDB" id="VectorBase:RSAN_056872"/>
<evidence type="ECO:0000313" key="2">
    <source>
        <dbReference type="Proteomes" id="UP000821837"/>
    </source>
</evidence>
<dbReference type="Proteomes" id="UP000821837">
    <property type="component" value="Chromosome 1"/>
</dbReference>
<proteinExistence type="predicted"/>
<evidence type="ECO:0000313" key="1">
    <source>
        <dbReference type="EMBL" id="KAH7982478.1"/>
    </source>
</evidence>
<protein>
    <submittedName>
        <fullName evidence="1">Uncharacterized protein</fullName>
    </submittedName>
</protein>
<organism evidence="1 2">
    <name type="scientific">Rhipicephalus sanguineus</name>
    <name type="common">Brown dog tick</name>
    <name type="synonym">Ixodes sanguineus</name>
    <dbReference type="NCBI Taxonomy" id="34632"/>
    <lineage>
        <taxon>Eukaryota</taxon>
        <taxon>Metazoa</taxon>
        <taxon>Ecdysozoa</taxon>
        <taxon>Arthropoda</taxon>
        <taxon>Chelicerata</taxon>
        <taxon>Arachnida</taxon>
        <taxon>Acari</taxon>
        <taxon>Parasitiformes</taxon>
        <taxon>Ixodida</taxon>
        <taxon>Ixodoidea</taxon>
        <taxon>Ixodidae</taxon>
        <taxon>Rhipicephalinae</taxon>
        <taxon>Rhipicephalus</taxon>
        <taxon>Rhipicephalus</taxon>
    </lineage>
</organism>
<accession>A0A9D4QGP3</accession>
<dbReference type="EMBL" id="JABSTV010001245">
    <property type="protein sequence ID" value="KAH7982478.1"/>
    <property type="molecule type" value="Genomic_DNA"/>
</dbReference>
<sequence length="135" mass="14833">MRRSQATVQMALHARPRLIFATSYGSCTVKRSLRLSGRVVVPMATQANCVVCFVLSTVPKSRSPTFMQQGSSSRRDFTPAKAYYHVSEDNWGHKATGDCTGGDKDNGVFMSVETSISGHNTVKDCTLRKPSQRNS</sequence>
<reference evidence="1" key="1">
    <citation type="journal article" date="2020" name="Cell">
        <title>Large-Scale Comparative Analyses of Tick Genomes Elucidate Their Genetic Diversity and Vector Capacities.</title>
        <authorList>
            <consortium name="Tick Genome and Microbiome Consortium (TIGMIC)"/>
            <person name="Jia N."/>
            <person name="Wang J."/>
            <person name="Shi W."/>
            <person name="Du L."/>
            <person name="Sun Y."/>
            <person name="Zhan W."/>
            <person name="Jiang J.F."/>
            <person name="Wang Q."/>
            <person name="Zhang B."/>
            <person name="Ji P."/>
            <person name="Bell-Sakyi L."/>
            <person name="Cui X.M."/>
            <person name="Yuan T.T."/>
            <person name="Jiang B.G."/>
            <person name="Yang W.F."/>
            <person name="Lam T.T."/>
            <person name="Chang Q.C."/>
            <person name="Ding S.J."/>
            <person name="Wang X.J."/>
            <person name="Zhu J.G."/>
            <person name="Ruan X.D."/>
            <person name="Zhao L."/>
            <person name="Wei J.T."/>
            <person name="Ye R.Z."/>
            <person name="Que T.C."/>
            <person name="Du C.H."/>
            <person name="Zhou Y.H."/>
            <person name="Cheng J.X."/>
            <person name="Dai P.F."/>
            <person name="Guo W.B."/>
            <person name="Han X.H."/>
            <person name="Huang E.J."/>
            <person name="Li L.F."/>
            <person name="Wei W."/>
            <person name="Gao Y.C."/>
            <person name="Liu J.Z."/>
            <person name="Shao H.Z."/>
            <person name="Wang X."/>
            <person name="Wang C.C."/>
            <person name="Yang T.C."/>
            <person name="Huo Q.B."/>
            <person name="Li W."/>
            <person name="Chen H.Y."/>
            <person name="Chen S.E."/>
            <person name="Zhou L.G."/>
            <person name="Ni X.B."/>
            <person name="Tian J.H."/>
            <person name="Sheng Y."/>
            <person name="Liu T."/>
            <person name="Pan Y.S."/>
            <person name="Xia L.Y."/>
            <person name="Li J."/>
            <person name="Zhao F."/>
            <person name="Cao W.C."/>
        </authorList>
    </citation>
    <scope>NUCLEOTIDE SEQUENCE</scope>
    <source>
        <strain evidence="1">Rsan-2018</strain>
    </source>
</reference>